<organism evidence="1 2">
    <name type="scientific">Diatraea saccharalis granulovirus</name>
    <dbReference type="NCBI Taxonomy" id="1675862"/>
    <lineage>
        <taxon>Viruses</taxon>
        <taxon>Viruses incertae sedis</taxon>
        <taxon>Naldaviricetes</taxon>
        <taxon>Lefavirales</taxon>
        <taxon>Baculoviridae</taxon>
        <taxon>Betabaculovirus</taxon>
        <taxon>Betabaculovirus disaccharalis</taxon>
    </lineage>
</organism>
<sequence length="200" mass="23708">MSTVHLFKCEYNDIYKFVWPVLIEYDELNLWLDVSSFVELTGFDNKLTTKKLSSFENVILHDDNDDNDSYQFCRVNVLYASTNDDNYRTVIEQFVFQQLPSFLNQHLNELKLVSLFSIKDFYNMLIEADSIRKYWLLRFKVVTMKYEKEKNFKCDSLINNVNVQFTNLNSFEDIDKLHALLSFNKMLKGSVGLLEVLLGW</sequence>
<dbReference type="GeneID" id="26373920"/>
<dbReference type="KEGG" id="vg:26373920"/>
<name>A0A0R7EYW8_9BBAC</name>
<dbReference type="RefSeq" id="YP_009182227.1">
    <property type="nucleotide sequence ID" value="NC_028491.1"/>
</dbReference>
<protein>
    <submittedName>
        <fullName evidence="1">Uncharacterized protein</fullName>
    </submittedName>
</protein>
<evidence type="ECO:0000313" key="1">
    <source>
        <dbReference type="EMBL" id="AKN80782.1"/>
    </source>
</evidence>
<dbReference type="EMBL" id="KP296186">
    <property type="protein sequence ID" value="AKN80782.1"/>
    <property type="molecule type" value="Genomic_DNA"/>
</dbReference>
<reference evidence="1 2" key="1">
    <citation type="journal article" date="2015" name="J. Virol.">
        <title>A betabaculovirus-encoded gp64 homolog is a functional envelope fusion protein.</title>
        <authorList>
            <person name="Ardisson-Araujo D.M."/>
            <person name="Melo F.L."/>
            <person name="Clem R.J."/>
            <person name="Wolff J.L."/>
            <person name="Ribeiro B.M."/>
        </authorList>
    </citation>
    <scope>NUCLEOTIDE SEQUENCE [LARGE SCALE GENOMIC DNA]</scope>
    <source>
        <strain evidence="1 2">Parana-2009</strain>
    </source>
</reference>
<keyword evidence="2" id="KW-1185">Reference proteome</keyword>
<proteinExistence type="predicted"/>
<gene>
    <name evidence="1" type="primary">ORF-29</name>
</gene>
<accession>A0A0R7EYW8</accession>
<dbReference type="OrthoDB" id="20040at10239"/>
<evidence type="ECO:0000313" key="2">
    <source>
        <dbReference type="Proteomes" id="UP000203433"/>
    </source>
</evidence>
<dbReference type="Proteomes" id="UP000203433">
    <property type="component" value="Segment"/>
</dbReference>